<evidence type="ECO:0000256" key="1">
    <source>
        <dbReference type="SAM" id="Phobius"/>
    </source>
</evidence>
<dbReference type="KEGG" id="buo:BRPE64_ACDS21850"/>
<dbReference type="Pfam" id="PF00535">
    <property type="entry name" value="Glycos_transf_2"/>
    <property type="match status" value="1"/>
</dbReference>
<dbReference type="Proteomes" id="UP000013966">
    <property type="component" value="Chromosome 1"/>
</dbReference>
<dbReference type="CDD" id="cd04179">
    <property type="entry name" value="DPM_DPG-synthase_like"/>
    <property type="match status" value="1"/>
</dbReference>
<keyword evidence="1" id="KW-0812">Transmembrane</keyword>
<feature type="domain" description="Glycosyltransferase 2-like" evidence="2">
    <location>
        <begin position="14"/>
        <end position="155"/>
    </location>
</feature>
<sequence>MKDHILGVIEKIGPEVSQIYVVDDCCPVKSGDFVRERCQDARVRVEYHAQNQGVGGAVMTGYKAAIANGADVIVKIDGDGQMNPALLPYFVLPIIEGWADYTKGNRFFDLTHIRRMPVARLIGNAGLSFMTKLSTGYWNIFDPTNGYTAISAQVASHLPLDRISRRYFFETDMLFRLNTFRAVVADIPMDAIYGDEKSNLKISKVLFEFSGRHASNFCKRIFYNYFLRDVTAATFELVIGTLLLLFGLGFGIEHWISAISSKISTPLGTIMVAALPILIGLQLVLGFLNYDVASTPTRPIGRVLPRTLDGHLAVMDVIEPAEGTTDGTTDGSTNHPTSS</sequence>
<dbReference type="STRING" id="758793.BRPE64_ACDS21850"/>
<dbReference type="InterPro" id="IPR001173">
    <property type="entry name" value="Glyco_trans_2-like"/>
</dbReference>
<dbReference type="PANTHER" id="PTHR48090">
    <property type="entry name" value="UNDECAPRENYL-PHOSPHATE 4-DEOXY-4-FORMAMIDO-L-ARABINOSE TRANSFERASE-RELATED"/>
    <property type="match status" value="1"/>
</dbReference>
<keyword evidence="1" id="KW-1133">Transmembrane helix</keyword>
<feature type="transmembrane region" description="Helical" evidence="1">
    <location>
        <begin position="230"/>
        <end position="250"/>
    </location>
</feature>
<dbReference type="SUPFAM" id="SSF53448">
    <property type="entry name" value="Nucleotide-diphospho-sugar transferases"/>
    <property type="match status" value="1"/>
</dbReference>
<dbReference type="AlphaFoldDB" id="R4WI59"/>
<name>R4WI59_9BURK</name>
<reference evidence="3 4" key="1">
    <citation type="journal article" date="2013" name="Genome Announc.">
        <title>Complete Genome Sequence of Burkholderia sp. Strain RPE64, Bacterial Symbiont of the Bean Bug Riptortus pedestris.</title>
        <authorList>
            <person name="Shibata T.F."/>
            <person name="Maeda T."/>
            <person name="Nikoh N."/>
            <person name="Yamaguchi K."/>
            <person name="Oshima K."/>
            <person name="Hattori M."/>
            <person name="Nishiyama T."/>
            <person name="Hasebe M."/>
            <person name="Fukatsu T."/>
            <person name="Kikuchi Y."/>
            <person name="Shigenobu S."/>
        </authorList>
    </citation>
    <scope>NUCLEOTIDE SEQUENCE [LARGE SCALE GENOMIC DNA]</scope>
</reference>
<feature type="transmembrane region" description="Helical" evidence="1">
    <location>
        <begin position="270"/>
        <end position="290"/>
    </location>
</feature>
<proteinExistence type="predicted"/>
<keyword evidence="4" id="KW-1185">Reference proteome</keyword>
<dbReference type="InterPro" id="IPR029044">
    <property type="entry name" value="Nucleotide-diphossugar_trans"/>
</dbReference>
<dbReference type="PATRIC" id="fig|758793.3.peg.2188"/>
<evidence type="ECO:0000313" key="4">
    <source>
        <dbReference type="Proteomes" id="UP000013966"/>
    </source>
</evidence>
<evidence type="ECO:0000259" key="2">
    <source>
        <dbReference type="Pfam" id="PF00535"/>
    </source>
</evidence>
<organism evidence="3 4">
    <name type="scientific">Caballeronia insecticola</name>
    <dbReference type="NCBI Taxonomy" id="758793"/>
    <lineage>
        <taxon>Bacteria</taxon>
        <taxon>Pseudomonadati</taxon>
        <taxon>Pseudomonadota</taxon>
        <taxon>Betaproteobacteria</taxon>
        <taxon>Burkholderiales</taxon>
        <taxon>Burkholderiaceae</taxon>
        <taxon>Caballeronia</taxon>
    </lineage>
</organism>
<dbReference type="PANTHER" id="PTHR48090:SF7">
    <property type="entry name" value="RFBJ PROTEIN"/>
    <property type="match status" value="1"/>
</dbReference>
<reference evidence="3 4" key="2">
    <citation type="journal article" date="2018" name="Int. J. Syst. Evol. Microbiol.">
        <title>Burkholderia insecticola sp. nov., a gut symbiotic bacterium of the bean bug Riptortus pedestris.</title>
        <authorList>
            <person name="Takeshita K."/>
            <person name="Tamaki H."/>
            <person name="Ohbayashi T."/>
            <person name="Meng X.-Y."/>
            <person name="Sone T."/>
            <person name="Mitani Y."/>
            <person name="Peeters C."/>
            <person name="Kikuchi Y."/>
            <person name="Vandamme P."/>
        </authorList>
    </citation>
    <scope>NUCLEOTIDE SEQUENCE [LARGE SCALE GENOMIC DNA]</scope>
    <source>
        <strain evidence="3">RPE64</strain>
    </source>
</reference>
<protein>
    <recommendedName>
        <fullName evidence="2">Glycosyltransferase 2-like domain-containing protein</fullName>
    </recommendedName>
</protein>
<dbReference type="EMBL" id="AP013058">
    <property type="protein sequence ID" value="BAN23939.1"/>
    <property type="molecule type" value="Genomic_DNA"/>
</dbReference>
<dbReference type="Gene3D" id="3.90.550.10">
    <property type="entry name" value="Spore Coat Polysaccharide Biosynthesis Protein SpsA, Chain A"/>
    <property type="match status" value="1"/>
</dbReference>
<accession>R4WI59</accession>
<keyword evidence="1" id="KW-0472">Membrane</keyword>
<dbReference type="HOGENOM" id="CLU_033536_1_1_4"/>
<gene>
    <name evidence="3" type="ORF">BRPE64_ACDS21850</name>
</gene>
<evidence type="ECO:0000313" key="3">
    <source>
        <dbReference type="EMBL" id="BAN23939.1"/>
    </source>
</evidence>
<dbReference type="InterPro" id="IPR050256">
    <property type="entry name" value="Glycosyltransferase_2"/>
</dbReference>